<feature type="domain" description="CdaR GGDEF-like" evidence="4">
    <location>
        <begin position="180"/>
        <end position="293"/>
    </location>
</feature>
<dbReference type="InterPro" id="IPR025751">
    <property type="entry name" value="RsbRD_N_dom"/>
</dbReference>
<dbReference type="Pfam" id="PF17853">
    <property type="entry name" value="GGDEF_2"/>
    <property type="match status" value="1"/>
</dbReference>
<sequence length="407" mass="44552">MRTDAAVTDWLAQFAGASESRETLDRLVTVVDDEIAEALPMFTDPTLRRDLDASTRSNWKGFLAVVTHDIVDVRPAPEIYDLARTLARRGYELPVLLAVYRIGQRSAWQFITETQVAAIGDPELRAAVLMQLWPRLASWLDTMVEALIVTFADERDQWQRGARARRAETVRTILAGQAVDIDDATTALSYPLRQRHTAFAVWVDEHVADADVQRLLDATPVTVGAALGADRPLTISSGARTVWCWSATTGLSKPLSGSDIAALPEYVHVAVGTCHAGVDGFRRSHAEALAAQAVAHRRGVNAIRYADVELACLAAGIAGEDGMATLVRRELGTLAAADDSTARLRDTLRLYLEHAGDARAVGEILNLHPNTVRYRIRQAEQLLGHSVDHRRVYLELALHIVSAFGTS</sequence>
<dbReference type="Proteomes" id="UP000093962">
    <property type="component" value="Unassembled WGS sequence"/>
</dbReference>
<protein>
    <recommendedName>
        <fullName evidence="7">PucR family transcriptional regulator</fullName>
    </recommendedName>
</protein>
<proteinExistence type="inferred from homology"/>
<dbReference type="Pfam" id="PF14361">
    <property type="entry name" value="RsbRD_N"/>
    <property type="match status" value="1"/>
</dbReference>
<feature type="domain" description="PucR C-terminal helix-turn-helix" evidence="2">
    <location>
        <begin position="344"/>
        <end position="399"/>
    </location>
</feature>
<evidence type="ECO:0008006" key="7">
    <source>
        <dbReference type="Google" id="ProtNLM"/>
    </source>
</evidence>
<dbReference type="InterPro" id="IPR025736">
    <property type="entry name" value="PucR_C-HTH_dom"/>
</dbReference>
<comment type="similarity">
    <text evidence="1">Belongs to the CdaR family.</text>
</comment>
<dbReference type="EMBL" id="LZSF01000115">
    <property type="protein sequence ID" value="OBA87980.1"/>
    <property type="molecule type" value="Genomic_DNA"/>
</dbReference>
<dbReference type="AlphaFoldDB" id="A0A1A0MRE3"/>
<dbReference type="OrthoDB" id="3663486at2"/>
<dbReference type="InterPro" id="IPR041522">
    <property type="entry name" value="CdaR_GGDEF"/>
</dbReference>
<dbReference type="PANTHER" id="PTHR33744:SF1">
    <property type="entry name" value="DNA-BINDING TRANSCRIPTIONAL ACTIVATOR ADER"/>
    <property type="match status" value="1"/>
</dbReference>
<evidence type="ECO:0000256" key="1">
    <source>
        <dbReference type="ARBA" id="ARBA00006754"/>
    </source>
</evidence>
<organism evidence="5 6">
    <name type="scientific">Mycolicibacterium mucogenicum</name>
    <name type="common">Mycobacterium mucogenicum</name>
    <dbReference type="NCBI Taxonomy" id="56689"/>
    <lineage>
        <taxon>Bacteria</taxon>
        <taxon>Bacillati</taxon>
        <taxon>Actinomycetota</taxon>
        <taxon>Actinomycetes</taxon>
        <taxon>Mycobacteriales</taxon>
        <taxon>Mycobacteriaceae</taxon>
        <taxon>Mycolicibacterium</taxon>
    </lineage>
</organism>
<feature type="domain" description="RsbT co-antagonist protein RsbRD N-terminal" evidence="3">
    <location>
        <begin position="25"/>
        <end position="166"/>
    </location>
</feature>
<comment type="caution">
    <text evidence="5">The sequence shown here is derived from an EMBL/GenBank/DDBJ whole genome shotgun (WGS) entry which is preliminary data.</text>
</comment>
<evidence type="ECO:0000259" key="4">
    <source>
        <dbReference type="Pfam" id="PF17853"/>
    </source>
</evidence>
<evidence type="ECO:0000313" key="6">
    <source>
        <dbReference type="Proteomes" id="UP000093962"/>
    </source>
</evidence>
<dbReference type="PANTHER" id="PTHR33744">
    <property type="entry name" value="CARBOHYDRATE DIACID REGULATOR"/>
    <property type="match status" value="1"/>
</dbReference>
<dbReference type="InterPro" id="IPR051448">
    <property type="entry name" value="CdaR-like_regulators"/>
</dbReference>
<dbReference type="Gene3D" id="1.10.10.2840">
    <property type="entry name" value="PucR C-terminal helix-turn-helix domain"/>
    <property type="match status" value="1"/>
</dbReference>
<dbReference type="InterPro" id="IPR042070">
    <property type="entry name" value="PucR_C-HTH_sf"/>
</dbReference>
<dbReference type="RefSeq" id="WP_064858650.1">
    <property type="nucleotide sequence ID" value="NZ_LZSF01000115.1"/>
</dbReference>
<evidence type="ECO:0000313" key="5">
    <source>
        <dbReference type="EMBL" id="OBA87980.1"/>
    </source>
</evidence>
<name>A0A1A0MRE3_MYCMU</name>
<evidence type="ECO:0000259" key="2">
    <source>
        <dbReference type="Pfam" id="PF13556"/>
    </source>
</evidence>
<reference evidence="5 6" key="1">
    <citation type="submission" date="2016-06" db="EMBL/GenBank/DDBJ databases">
        <authorList>
            <person name="Kjaerup R.B."/>
            <person name="Dalgaard T.S."/>
            <person name="Juul-Madsen H.R."/>
        </authorList>
    </citation>
    <scope>NUCLEOTIDE SEQUENCE [LARGE SCALE GENOMIC DNA]</scope>
    <source>
        <strain evidence="5 6">1199456.5</strain>
    </source>
</reference>
<dbReference type="Pfam" id="PF13556">
    <property type="entry name" value="HTH_30"/>
    <property type="match status" value="1"/>
</dbReference>
<accession>A0A1A0MRE3</accession>
<gene>
    <name evidence="5" type="ORF">A5642_17750</name>
</gene>
<evidence type="ECO:0000259" key="3">
    <source>
        <dbReference type="Pfam" id="PF14361"/>
    </source>
</evidence>